<dbReference type="InterPro" id="IPR001387">
    <property type="entry name" value="Cro/C1-type_HTH"/>
</dbReference>
<dbReference type="InterPro" id="IPR025194">
    <property type="entry name" value="RodZ-like_C"/>
</dbReference>
<feature type="domain" description="HTH cro/C1-type" evidence="1">
    <location>
        <begin position="26"/>
        <end position="87"/>
    </location>
</feature>
<gene>
    <name evidence="2" type="ORF">METZ01_LOCUS60824</name>
</gene>
<dbReference type="InterPro" id="IPR050400">
    <property type="entry name" value="Bact_Cytoskel_RodZ"/>
</dbReference>
<dbReference type="Gene3D" id="1.10.260.40">
    <property type="entry name" value="lambda repressor-like DNA-binding domains"/>
    <property type="match status" value="1"/>
</dbReference>
<dbReference type="GO" id="GO:0003677">
    <property type="term" value="F:DNA binding"/>
    <property type="evidence" value="ECO:0007669"/>
    <property type="project" value="InterPro"/>
</dbReference>
<reference evidence="2" key="1">
    <citation type="submission" date="2018-05" db="EMBL/GenBank/DDBJ databases">
        <authorList>
            <person name="Lanie J.A."/>
            <person name="Ng W.-L."/>
            <person name="Kazmierczak K.M."/>
            <person name="Andrzejewski T.M."/>
            <person name="Davidsen T.M."/>
            <person name="Wayne K.J."/>
            <person name="Tettelin H."/>
            <person name="Glass J.I."/>
            <person name="Rusch D."/>
            <person name="Podicherti R."/>
            <person name="Tsui H.-C.T."/>
            <person name="Winkler M.E."/>
        </authorList>
    </citation>
    <scope>NUCLEOTIDE SEQUENCE</scope>
</reference>
<dbReference type="Pfam" id="PF13464">
    <property type="entry name" value="RodZ_C"/>
    <property type="match status" value="1"/>
</dbReference>
<proteinExistence type="predicted"/>
<accession>A0A381SVB5</accession>
<dbReference type="SUPFAM" id="SSF47413">
    <property type="entry name" value="lambda repressor-like DNA-binding domains"/>
    <property type="match status" value="1"/>
</dbReference>
<feature type="non-terminal residue" evidence="2">
    <location>
        <position position="1"/>
    </location>
</feature>
<dbReference type="PANTHER" id="PTHR34475">
    <property type="match status" value="1"/>
</dbReference>
<dbReference type="InterPro" id="IPR010982">
    <property type="entry name" value="Lambda_DNA-bd_dom_sf"/>
</dbReference>
<dbReference type="SMART" id="SM00530">
    <property type="entry name" value="HTH_XRE"/>
    <property type="match status" value="1"/>
</dbReference>
<protein>
    <recommendedName>
        <fullName evidence="1">HTH cro/C1-type domain-containing protein</fullName>
    </recommendedName>
</protein>
<dbReference type="PANTHER" id="PTHR34475:SF1">
    <property type="entry name" value="CYTOSKELETON PROTEIN RODZ"/>
    <property type="match status" value="1"/>
</dbReference>
<sequence length="283" mass="30689">VHSNIDSSDSGSDASNVDTELDFGARLREARELKGITLNEIASATKISIGVLEALEQNDISRLPGGIFSRAFIRSYANAVGLDPEKAVREFLDEFSFEINKSSTSTRSTTSGHLTLTFEKEEDFESQRLMTRTLIRLLAVSVPLAGLIIYCGSGRQLDTVQNPLNSQPLSEPTPSISMSEMAGVSVNSNPLEDDETDLLLIDVHPAATCWVSLTVDGNLAFSRLMQPGDREVLQAREEIVLNVGDAGAFAFSLNQQLGKPLGSSGQVITVRINQDNVEDFVVQ</sequence>
<dbReference type="CDD" id="cd00093">
    <property type="entry name" value="HTH_XRE"/>
    <property type="match status" value="1"/>
</dbReference>
<dbReference type="Pfam" id="PF13413">
    <property type="entry name" value="HTH_25"/>
    <property type="match status" value="1"/>
</dbReference>
<dbReference type="AlphaFoldDB" id="A0A381SVB5"/>
<organism evidence="2">
    <name type="scientific">marine metagenome</name>
    <dbReference type="NCBI Taxonomy" id="408172"/>
    <lineage>
        <taxon>unclassified sequences</taxon>
        <taxon>metagenomes</taxon>
        <taxon>ecological metagenomes</taxon>
    </lineage>
</organism>
<name>A0A381SVB5_9ZZZZ</name>
<dbReference type="EMBL" id="UINC01003628">
    <property type="protein sequence ID" value="SVA07970.1"/>
    <property type="molecule type" value="Genomic_DNA"/>
</dbReference>
<evidence type="ECO:0000259" key="1">
    <source>
        <dbReference type="SMART" id="SM00530"/>
    </source>
</evidence>
<evidence type="ECO:0000313" key="2">
    <source>
        <dbReference type="EMBL" id="SVA07970.1"/>
    </source>
</evidence>